<dbReference type="OrthoDB" id="9806726at2"/>
<proteinExistence type="inferred from homology"/>
<dbReference type="EMBL" id="CP012275">
    <property type="protein sequence ID" value="AMV63352.1"/>
    <property type="molecule type" value="Genomic_DNA"/>
</dbReference>
<dbReference type="Pfam" id="PF00005">
    <property type="entry name" value="ABC_tran"/>
    <property type="match status" value="1"/>
</dbReference>
<dbReference type="RefSeq" id="WP_046871548.1">
    <property type="nucleotide sequence ID" value="NZ_BAAAXI010000164.1"/>
</dbReference>
<accession>A0A0R2HQI1</accession>
<reference evidence="8 9" key="1">
    <citation type="journal article" date="2016" name="PLoS ONE">
        <title>The Identification of Novel Diagnostic Marker Genes for the Detection of Beer Spoiling Pediococcus damnosus Strains Using the BlAst Diagnostic Gene findEr.</title>
        <authorList>
            <person name="Behr J."/>
            <person name="Geissler A.J."/>
            <person name="Schmid J."/>
            <person name="Zehe A."/>
            <person name="Vogel R.F."/>
        </authorList>
    </citation>
    <scope>NUCLEOTIDE SEQUENCE [LARGE SCALE GENOMIC DNA]</scope>
    <source>
        <strain evidence="6 9">TMW 2.1533</strain>
        <strain evidence="7 8">TMW 2.1535</strain>
    </source>
</reference>
<dbReference type="PANTHER" id="PTHR42734">
    <property type="entry name" value="METAL TRANSPORT SYSTEM ATP-BINDING PROTEIN TM_0124-RELATED"/>
    <property type="match status" value="1"/>
</dbReference>
<dbReference type="Proteomes" id="UP000076244">
    <property type="component" value="Chromosome"/>
</dbReference>
<protein>
    <submittedName>
        <fullName evidence="6">Zinc ABC transporter, ATP-binding protein ZnuC</fullName>
    </submittedName>
</protein>
<dbReference type="GeneID" id="57276921"/>
<dbReference type="GO" id="GO:0016887">
    <property type="term" value="F:ATP hydrolysis activity"/>
    <property type="evidence" value="ECO:0007669"/>
    <property type="project" value="InterPro"/>
</dbReference>
<dbReference type="PROSITE" id="PS50893">
    <property type="entry name" value="ABC_TRANSPORTER_2"/>
    <property type="match status" value="1"/>
</dbReference>
<evidence type="ECO:0000256" key="2">
    <source>
        <dbReference type="ARBA" id="ARBA00022448"/>
    </source>
</evidence>
<keyword evidence="4 6" id="KW-0067">ATP-binding</keyword>
<dbReference type="SUPFAM" id="SSF52540">
    <property type="entry name" value="P-loop containing nucleoside triphosphate hydrolases"/>
    <property type="match status" value="1"/>
</dbReference>
<evidence type="ECO:0000259" key="5">
    <source>
        <dbReference type="PROSITE" id="PS50893"/>
    </source>
</evidence>
<dbReference type="GO" id="GO:0005524">
    <property type="term" value="F:ATP binding"/>
    <property type="evidence" value="ECO:0007669"/>
    <property type="project" value="UniProtKB-KW"/>
</dbReference>
<evidence type="ECO:0000313" key="9">
    <source>
        <dbReference type="Proteomes" id="UP000076405"/>
    </source>
</evidence>
<dbReference type="Gene3D" id="3.40.50.300">
    <property type="entry name" value="P-loop containing nucleotide triphosphate hydrolases"/>
    <property type="match status" value="1"/>
</dbReference>
<sequence length="231" mass="26055">MSEPVLDIKNLTVAFPDHLVLNDLSVQLNKGDFLSVVGQNGVGKTTLVRVILHQLAPQKGSVTYTPNFKQMKIGYVPQFRNIDEEYPLSIRDFVGLNLHDSHLSWLSKNERKKLNRIIKDTNLESIQNTPLGEASGGEKQKAYLAQALINDPDLLILDESTASLDSVRKFELLDLVQEFNVHQNVSVLFITHDIELAQKYANQYLLMRHGSYESGPISQFKEADLEEAEHA</sequence>
<dbReference type="EMBL" id="CP012288">
    <property type="protein sequence ID" value="AMV66746.1"/>
    <property type="molecule type" value="Genomic_DNA"/>
</dbReference>
<evidence type="ECO:0000256" key="1">
    <source>
        <dbReference type="ARBA" id="ARBA00005417"/>
    </source>
</evidence>
<organism evidence="6 9">
    <name type="scientific">Pediococcus damnosus</name>
    <dbReference type="NCBI Taxonomy" id="51663"/>
    <lineage>
        <taxon>Bacteria</taxon>
        <taxon>Bacillati</taxon>
        <taxon>Bacillota</taxon>
        <taxon>Bacilli</taxon>
        <taxon>Lactobacillales</taxon>
        <taxon>Lactobacillaceae</taxon>
        <taxon>Pediococcus</taxon>
    </lineage>
</organism>
<gene>
    <name evidence="6" type="ORF">ADU70_1886</name>
    <name evidence="7" type="ORF">ADU72_0801</name>
</gene>
<evidence type="ECO:0000313" key="8">
    <source>
        <dbReference type="Proteomes" id="UP000076244"/>
    </source>
</evidence>
<dbReference type="SMART" id="SM00382">
    <property type="entry name" value="AAA"/>
    <property type="match status" value="1"/>
</dbReference>
<dbReference type="InterPro" id="IPR050153">
    <property type="entry name" value="Metal_Ion_Import_ABC"/>
</dbReference>
<evidence type="ECO:0000313" key="6">
    <source>
        <dbReference type="EMBL" id="AMV63352.1"/>
    </source>
</evidence>
<evidence type="ECO:0000256" key="3">
    <source>
        <dbReference type="ARBA" id="ARBA00022741"/>
    </source>
</evidence>
<evidence type="ECO:0000313" key="7">
    <source>
        <dbReference type="EMBL" id="AMV66746.1"/>
    </source>
</evidence>
<feature type="domain" description="ABC transporter" evidence="5">
    <location>
        <begin position="6"/>
        <end position="230"/>
    </location>
</feature>
<comment type="similarity">
    <text evidence="1">Belongs to the ABC transporter superfamily.</text>
</comment>
<dbReference type="InterPro" id="IPR003593">
    <property type="entry name" value="AAA+_ATPase"/>
</dbReference>
<name>A0A0R2HQI1_9LACO</name>
<dbReference type="Proteomes" id="UP000076405">
    <property type="component" value="Chromosome"/>
</dbReference>
<keyword evidence="3" id="KW-0547">Nucleotide-binding</keyword>
<evidence type="ECO:0000256" key="4">
    <source>
        <dbReference type="ARBA" id="ARBA00022840"/>
    </source>
</evidence>
<keyword evidence="8" id="KW-1185">Reference proteome</keyword>
<dbReference type="PANTHER" id="PTHR42734:SF17">
    <property type="entry name" value="METAL TRANSPORT SYSTEM ATP-BINDING PROTEIN TM_0124-RELATED"/>
    <property type="match status" value="1"/>
</dbReference>
<dbReference type="AlphaFoldDB" id="A0A0R2HQI1"/>
<dbReference type="KEGG" id="pdm:ADU72_0801"/>
<dbReference type="InterPro" id="IPR027417">
    <property type="entry name" value="P-loop_NTPase"/>
</dbReference>
<dbReference type="InterPro" id="IPR003439">
    <property type="entry name" value="ABC_transporter-like_ATP-bd"/>
</dbReference>
<keyword evidence="2" id="KW-0813">Transport</keyword>